<gene>
    <name evidence="3" type="ORF">J2Z30_004103</name>
    <name evidence="2" type="ORF">SIRAN2754</name>
</gene>
<proteinExistence type="predicted"/>
<name>A0A060ZR09_9ACTN</name>
<reference evidence="2" key="1">
    <citation type="submission" date="2014-05" db="EMBL/GenBank/DDBJ databases">
        <authorList>
            <person name="Horn Fabian"/>
        </authorList>
    </citation>
    <scope>NUCLEOTIDE SEQUENCE</scope>
</reference>
<dbReference type="AlphaFoldDB" id="A0A060ZR09"/>
<feature type="domain" description="DUF6879" evidence="1">
    <location>
        <begin position="42"/>
        <end position="175"/>
    </location>
</feature>
<dbReference type="EMBL" id="LK022848">
    <property type="protein sequence ID" value="CDR05821.1"/>
    <property type="molecule type" value="Genomic_DNA"/>
</dbReference>
<dbReference type="RefSeq" id="WP_052701316.1">
    <property type="nucleotide sequence ID" value="NZ_BAABDR010000043.1"/>
</dbReference>
<evidence type="ECO:0000313" key="2">
    <source>
        <dbReference type="EMBL" id="CDR05821.1"/>
    </source>
</evidence>
<protein>
    <recommendedName>
        <fullName evidence="1">DUF6879 domain-containing protein</fullName>
    </recommendedName>
</protein>
<keyword evidence="4" id="KW-1185">Reference proteome</keyword>
<evidence type="ECO:0000259" key="1">
    <source>
        <dbReference type="Pfam" id="PF21806"/>
    </source>
</evidence>
<dbReference type="InterPro" id="IPR049244">
    <property type="entry name" value="DUF6879"/>
</dbReference>
<accession>A0A060ZR09</accession>
<dbReference type="Proteomes" id="UP000756710">
    <property type="component" value="Unassembled WGS sequence"/>
</dbReference>
<evidence type="ECO:0000313" key="3">
    <source>
        <dbReference type="EMBL" id="MBP2063084.1"/>
    </source>
</evidence>
<dbReference type="GeneID" id="32472144"/>
<dbReference type="HOGENOM" id="CLU_097170_1_0_11"/>
<evidence type="ECO:0000313" key="4">
    <source>
        <dbReference type="Proteomes" id="UP000756710"/>
    </source>
</evidence>
<reference evidence="3 4" key="2">
    <citation type="submission" date="2021-03" db="EMBL/GenBank/DDBJ databases">
        <title>Genomic Encyclopedia of Type Strains, Phase IV (KMG-IV): sequencing the most valuable type-strain genomes for metagenomic binning, comparative biology and taxonomic classification.</title>
        <authorList>
            <person name="Goeker M."/>
        </authorList>
    </citation>
    <scope>NUCLEOTIDE SEQUENCE [LARGE SCALE GENOMIC DNA]</scope>
    <source>
        <strain evidence="3 4">DSM 41954</strain>
    </source>
</reference>
<sequence>MTLRFIAKDPNTNGDNCPTVWVDEKSKDLIIQGWKADSATEQECLETGNSPENRDEWWNDFHSTIAEAVERGVKVRRARVVSEPLSEYIRYEHSCTFQNILAGEEVRWLPRRLASDLLLPGNDLWLFDNDLIRFGLFSGEGAFVGHTLSVDPDVSKNVSEAFESIWSRALPHDRYSI</sequence>
<dbReference type="EMBL" id="JAGGLR010000010">
    <property type="protein sequence ID" value="MBP2063084.1"/>
    <property type="molecule type" value="Genomic_DNA"/>
</dbReference>
<dbReference type="Pfam" id="PF21806">
    <property type="entry name" value="DUF6879"/>
    <property type="match status" value="1"/>
</dbReference>
<organism evidence="2">
    <name type="scientific">Streptomyces iranensis</name>
    <dbReference type="NCBI Taxonomy" id="576784"/>
    <lineage>
        <taxon>Bacteria</taxon>
        <taxon>Bacillati</taxon>
        <taxon>Actinomycetota</taxon>
        <taxon>Actinomycetes</taxon>
        <taxon>Kitasatosporales</taxon>
        <taxon>Streptomycetaceae</taxon>
        <taxon>Streptomyces</taxon>
        <taxon>Streptomyces violaceusniger group</taxon>
    </lineage>
</organism>